<feature type="signal peptide" evidence="1">
    <location>
        <begin position="1"/>
        <end position="20"/>
    </location>
</feature>
<name>A0A9Q3S010_9SPHN</name>
<dbReference type="EMBL" id="JAHVKP010000001">
    <property type="protein sequence ID" value="MBY6217654.1"/>
    <property type="molecule type" value="Genomic_DNA"/>
</dbReference>
<evidence type="ECO:0000313" key="2">
    <source>
        <dbReference type="EMBL" id="MBY6217654.1"/>
    </source>
</evidence>
<dbReference type="Proteomes" id="UP000824927">
    <property type="component" value="Unassembled WGS sequence"/>
</dbReference>
<evidence type="ECO:0000256" key="1">
    <source>
        <dbReference type="SAM" id="SignalP"/>
    </source>
</evidence>
<proteinExistence type="predicted"/>
<keyword evidence="1" id="KW-0732">Signal</keyword>
<accession>A0A9Q3S010</accession>
<feature type="chain" id="PRO_5040448276" evidence="1">
    <location>
        <begin position="21"/>
        <end position="212"/>
    </location>
</feature>
<evidence type="ECO:0000313" key="3">
    <source>
        <dbReference type="Proteomes" id="UP000824927"/>
    </source>
</evidence>
<gene>
    <name evidence="2" type="ORF">KUV31_04790</name>
</gene>
<dbReference type="RefSeq" id="WP_222404710.1">
    <property type="nucleotide sequence ID" value="NZ_JAHVKP010000001.1"/>
</dbReference>
<comment type="caution">
    <text evidence="2">The sequence shown here is derived from an EMBL/GenBank/DDBJ whole genome shotgun (WGS) entry which is preliminary data.</text>
</comment>
<protein>
    <submittedName>
        <fullName evidence="2">Uncharacterized protein</fullName>
    </submittedName>
</protein>
<reference evidence="2" key="1">
    <citation type="submission" date="2021-06" db="EMBL/GenBank/DDBJ databases">
        <title>50 bacteria genomes isolated from Dapeng, Shenzhen, China.</title>
        <authorList>
            <person name="Zheng W."/>
            <person name="Yu S."/>
            <person name="Huang Y."/>
        </authorList>
    </citation>
    <scope>NUCLEOTIDE SEQUENCE</scope>
    <source>
        <strain evidence="2">DP4N28-2</strain>
    </source>
</reference>
<organism evidence="2 3">
    <name type="scientific">Qipengyuania aquimaris</name>
    <dbReference type="NCBI Taxonomy" id="255984"/>
    <lineage>
        <taxon>Bacteria</taxon>
        <taxon>Pseudomonadati</taxon>
        <taxon>Pseudomonadota</taxon>
        <taxon>Alphaproteobacteria</taxon>
        <taxon>Sphingomonadales</taxon>
        <taxon>Erythrobacteraceae</taxon>
        <taxon>Qipengyuania</taxon>
    </lineage>
</organism>
<dbReference type="AlphaFoldDB" id="A0A9Q3S010"/>
<sequence>MKRLIASIALAAVAATSAHAQTRSRENETDVSKQRAAVEAWTACIADERGEEVREMLSLDFRSSDYRTLMGKLSKARVSSECFNAMPRAYRKIELGGLPFAGGLAERIIEQDDEPLLQRLSMAALAGEVPTYSRTDAIAQCMARGAPHLVAILFDTEINSGEEIQALAELQPVSAACTRGAALEASPFGMRSMLATASYRLLVAANEGETEV</sequence>